<dbReference type="PATRIC" id="fig|1423747.3.peg.105"/>
<comment type="caution">
    <text evidence="2">The sequence shown here is derived from an EMBL/GenBank/DDBJ whole genome shotgun (WGS) entry which is preliminary data.</text>
</comment>
<dbReference type="OrthoDB" id="503948at2"/>
<evidence type="ECO:0008006" key="4">
    <source>
        <dbReference type="Google" id="ProtNLM"/>
    </source>
</evidence>
<dbReference type="eggNOG" id="COG4814">
    <property type="taxonomic scope" value="Bacteria"/>
</dbReference>
<dbReference type="STRING" id="1423747.FC69_GL000104"/>
<reference evidence="2 3" key="1">
    <citation type="journal article" date="2015" name="Genome Announc.">
        <title>Expanding the biotechnology potential of lactobacilli through comparative genomics of 213 strains and associated genera.</title>
        <authorList>
            <person name="Sun Z."/>
            <person name="Harris H.M."/>
            <person name="McCann A."/>
            <person name="Guo C."/>
            <person name="Argimon S."/>
            <person name="Zhang W."/>
            <person name="Yang X."/>
            <person name="Jeffery I.B."/>
            <person name="Cooney J.C."/>
            <person name="Kagawa T.F."/>
            <person name="Liu W."/>
            <person name="Song Y."/>
            <person name="Salvetti E."/>
            <person name="Wrobel A."/>
            <person name="Rasinkangas P."/>
            <person name="Parkhill J."/>
            <person name="Rea M.C."/>
            <person name="O'Sullivan O."/>
            <person name="Ritari J."/>
            <person name="Douillard F.P."/>
            <person name="Paul Ross R."/>
            <person name="Yang R."/>
            <person name="Briner A.E."/>
            <person name="Felis G.E."/>
            <person name="de Vos W.M."/>
            <person name="Barrangou R."/>
            <person name="Klaenhammer T.R."/>
            <person name="Caufield P.W."/>
            <person name="Cui Y."/>
            <person name="Zhang H."/>
            <person name="O'Toole P.W."/>
        </authorList>
    </citation>
    <scope>NUCLEOTIDE SEQUENCE [LARGE SCALE GENOMIC DNA]</scope>
    <source>
        <strain evidence="2 3">DSM 14340</strain>
    </source>
</reference>
<evidence type="ECO:0000313" key="2">
    <source>
        <dbReference type="EMBL" id="KRL58674.1"/>
    </source>
</evidence>
<organism evidence="2 3">
    <name type="scientific">Latilactobacillus fuchuensis DSM 14340 = JCM 11249</name>
    <dbReference type="NCBI Taxonomy" id="1423747"/>
    <lineage>
        <taxon>Bacteria</taxon>
        <taxon>Bacillati</taxon>
        <taxon>Bacillota</taxon>
        <taxon>Bacilli</taxon>
        <taxon>Lactobacillales</taxon>
        <taxon>Lactobacillaceae</taxon>
        <taxon>Latilactobacillus</taxon>
    </lineage>
</organism>
<protein>
    <recommendedName>
        <fullName evidence="4">Alpha beta hydrolase superfamily protein</fullName>
    </recommendedName>
</protein>
<dbReference type="Proteomes" id="UP000051264">
    <property type="component" value="Unassembled WGS sequence"/>
</dbReference>
<feature type="transmembrane region" description="Helical" evidence="1">
    <location>
        <begin position="6"/>
        <end position="25"/>
    </location>
</feature>
<name>A0A0R1RWN5_9LACO</name>
<keyword evidence="1" id="KW-1133">Transmembrane helix</keyword>
<dbReference type="InterPro" id="IPR010315">
    <property type="entry name" value="DUF915_hydro-like"/>
</dbReference>
<dbReference type="SUPFAM" id="SSF53474">
    <property type="entry name" value="alpha/beta-Hydrolases"/>
    <property type="match status" value="1"/>
</dbReference>
<sequence>MWHSIIGILISIGSLVGLSILMAGWDYHRVGHVQHWWQPKLAQYTTTPTLFIHGYRGNRYSFGHLLGRLQKMGLAKKTLVVKVSKRGELTFSGLSRLSAVNPTIQVLFANNHADVQVQVGWLQQIVATLQADYDVEAVNLVGHSMGAITVLRYLLVPQVIPVQQVILMAAPVNDPSIGPDTDRVFWSELTQRGPIRKTKNYQYLAQRVTQFPPDLAILNIAGELLGTNRHDGSVAVDSSFALRSLLKDRVTAYQEMLVRGPGGAHSMLHENRLVDQAICDFLWTRHGE</sequence>
<dbReference type="InterPro" id="IPR029058">
    <property type="entry name" value="AB_hydrolase_fold"/>
</dbReference>
<dbReference type="RefSeq" id="WP_025082715.1">
    <property type="nucleotide sequence ID" value="NZ_AZEX01000064.1"/>
</dbReference>
<evidence type="ECO:0000313" key="3">
    <source>
        <dbReference type="Proteomes" id="UP000051264"/>
    </source>
</evidence>
<evidence type="ECO:0000256" key="1">
    <source>
        <dbReference type="SAM" id="Phobius"/>
    </source>
</evidence>
<accession>A0A0R1RWN5</accession>
<dbReference type="AlphaFoldDB" id="A0A0R1RWN5"/>
<keyword evidence="1" id="KW-0472">Membrane</keyword>
<dbReference type="Pfam" id="PF06028">
    <property type="entry name" value="DUF915"/>
    <property type="match status" value="1"/>
</dbReference>
<dbReference type="Gene3D" id="3.40.50.1820">
    <property type="entry name" value="alpha/beta hydrolase"/>
    <property type="match status" value="1"/>
</dbReference>
<dbReference type="EMBL" id="AZEX01000064">
    <property type="protein sequence ID" value="KRL58674.1"/>
    <property type="molecule type" value="Genomic_DNA"/>
</dbReference>
<gene>
    <name evidence="2" type="ORF">FC69_GL000104</name>
</gene>
<proteinExistence type="predicted"/>
<keyword evidence="1" id="KW-0812">Transmembrane</keyword>